<dbReference type="EMBL" id="AP012319">
    <property type="protein sequence ID" value="BAL88613.1"/>
    <property type="molecule type" value="Genomic_DNA"/>
</dbReference>
<reference evidence="2 3" key="1">
    <citation type="submission" date="2012-02" db="EMBL/GenBank/DDBJ databases">
        <title>Complete genome sequence of Actinoplanes missouriensis 431 (= NBRC 102363).</title>
        <authorList>
            <person name="Ohnishi Y."/>
            <person name="Ishikawa J."/>
            <person name="Sekine M."/>
            <person name="Hosoyama A."/>
            <person name="Harada T."/>
            <person name="Narita H."/>
            <person name="Hata T."/>
            <person name="Konno Y."/>
            <person name="Tutikane K."/>
            <person name="Fujita N."/>
            <person name="Horinouchi S."/>
            <person name="Hayakawa M."/>
        </authorList>
    </citation>
    <scope>NUCLEOTIDE SEQUENCE [LARGE SCALE GENOMIC DNA]</scope>
    <source>
        <strain evidence="3">ATCC 14538 / DSM 43046 / CBS 188.64 / JCM 3121 / NBRC 102363 / NCIMB 12654 / NRRL B-3342 / UNCC 431</strain>
    </source>
</reference>
<name>I0H6H6_ACTM4</name>
<evidence type="ECO:0000313" key="3">
    <source>
        <dbReference type="Proteomes" id="UP000007882"/>
    </source>
</evidence>
<dbReference type="STRING" id="512565.AMIS_33930"/>
<organism evidence="2 3">
    <name type="scientific">Actinoplanes missouriensis (strain ATCC 14538 / DSM 43046 / CBS 188.64 / JCM 3121 / NBRC 102363 / NCIMB 12654 / NRRL B-3342 / UNCC 431)</name>
    <dbReference type="NCBI Taxonomy" id="512565"/>
    <lineage>
        <taxon>Bacteria</taxon>
        <taxon>Bacillati</taxon>
        <taxon>Actinomycetota</taxon>
        <taxon>Actinomycetes</taxon>
        <taxon>Micromonosporales</taxon>
        <taxon>Micromonosporaceae</taxon>
        <taxon>Actinoplanes</taxon>
    </lineage>
</organism>
<accession>I0H6H6</accession>
<dbReference type="PATRIC" id="fig|512565.3.peg.3389"/>
<evidence type="ECO:0000313" key="2">
    <source>
        <dbReference type="EMBL" id="BAL88613.1"/>
    </source>
</evidence>
<dbReference type="RefSeq" id="WP_014443508.1">
    <property type="nucleotide sequence ID" value="NC_017093.1"/>
</dbReference>
<dbReference type="AlphaFoldDB" id="I0H6H6"/>
<proteinExistence type="predicted"/>
<gene>
    <name evidence="2" type="ordered locus">AMIS_33930</name>
</gene>
<feature type="region of interest" description="Disordered" evidence="1">
    <location>
        <begin position="136"/>
        <end position="157"/>
    </location>
</feature>
<dbReference type="eggNOG" id="ENOG502Z8FT">
    <property type="taxonomic scope" value="Bacteria"/>
</dbReference>
<dbReference type="KEGG" id="ams:AMIS_33930"/>
<dbReference type="Proteomes" id="UP000007882">
    <property type="component" value="Chromosome"/>
</dbReference>
<sequence length="157" mass="16729">MLNTTPEELNRHRVGLRTARQNRLELIARSTGQLLARLDAAATAANAKVLLNPTSSRSLVHSRNHVTNAVVDFHGRLGIERLLRSVRARAWTDAAAQARDRALETGAEGVDAAWKIGKETGGRAFSAMGRLGGSLAERAKRQLGDGSGDGAEGGAKR</sequence>
<dbReference type="HOGENOM" id="CLU_1674180_0_0_11"/>
<feature type="compositionally biased region" description="Gly residues" evidence="1">
    <location>
        <begin position="145"/>
        <end position="157"/>
    </location>
</feature>
<evidence type="ECO:0000256" key="1">
    <source>
        <dbReference type="SAM" id="MobiDB-lite"/>
    </source>
</evidence>
<protein>
    <submittedName>
        <fullName evidence="2">Uncharacterized protein</fullName>
    </submittedName>
</protein>
<keyword evidence="3" id="KW-1185">Reference proteome</keyword>